<keyword evidence="7 9" id="KW-1133">Transmembrane helix</keyword>
<dbReference type="PANTHER" id="PTHR34308">
    <property type="entry name" value="COBALAMIN BIOSYNTHESIS PROTEIN CBIB"/>
    <property type="match status" value="1"/>
</dbReference>
<gene>
    <name evidence="9" type="primary">cobD</name>
    <name evidence="10" type="ORF">CLV30_10414</name>
</gene>
<evidence type="ECO:0000256" key="8">
    <source>
        <dbReference type="ARBA" id="ARBA00023136"/>
    </source>
</evidence>
<comment type="pathway">
    <text evidence="2 9">Cofactor biosynthesis; adenosylcobalamin biosynthesis.</text>
</comment>
<dbReference type="UniPathway" id="UPA00148"/>
<dbReference type="AlphaFoldDB" id="A0A2P8E6P1"/>
<evidence type="ECO:0000256" key="6">
    <source>
        <dbReference type="ARBA" id="ARBA00022692"/>
    </source>
</evidence>
<dbReference type="Pfam" id="PF03186">
    <property type="entry name" value="CobD_Cbib"/>
    <property type="match status" value="1"/>
</dbReference>
<keyword evidence="8 9" id="KW-0472">Membrane</keyword>
<evidence type="ECO:0000256" key="2">
    <source>
        <dbReference type="ARBA" id="ARBA00004953"/>
    </source>
</evidence>
<dbReference type="HAMAP" id="MF_00024">
    <property type="entry name" value="CobD_CbiB"/>
    <property type="match status" value="1"/>
</dbReference>
<dbReference type="GO" id="GO:0015420">
    <property type="term" value="F:ABC-type vitamin B12 transporter activity"/>
    <property type="evidence" value="ECO:0007669"/>
    <property type="project" value="UniProtKB-UniRule"/>
</dbReference>
<dbReference type="GO" id="GO:0009236">
    <property type="term" value="P:cobalamin biosynthetic process"/>
    <property type="evidence" value="ECO:0007669"/>
    <property type="project" value="UniProtKB-UniRule"/>
</dbReference>
<comment type="similarity">
    <text evidence="3 9">Belongs to the CobD/CbiB family.</text>
</comment>
<dbReference type="Proteomes" id="UP000243528">
    <property type="component" value="Unassembled WGS sequence"/>
</dbReference>
<organism evidence="10 11">
    <name type="scientific">Haloactinopolyspora alba</name>
    <dbReference type="NCBI Taxonomy" id="648780"/>
    <lineage>
        <taxon>Bacteria</taxon>
        <taxon>Bacillati</taxon>
        <taxon>Actinomycetota</taxon>
        <taxon>Actinomycetes</taxon>
        <taxon>Jiangellales</taxon>
        <taxon>Jiangellaceae</taxon>
        <taxon>Haloactinopolyspora</taxon>
    </lineage>
</organism>
<evidence type="ECO:0000256" key="9">
    <source>
        <dbReference type="HAMAP-Rule" id="MF_00024"/>
    </source>
</evidence>
<dbReference type="NCBIfam" id="TIGR00380">
    <property type="entry name" value="cobal_cbiB"/>
    <property type="match status" value="1"/>
</dbReference>
<evidence type="ECO:0000256" key="5">
    <source>
        <dbReference type="ARBA" id="ARBA00022573"/>
    </source>
</evidence>
<keyword evidence="5 9" id="KW-0169">Cobalamin biosynthesis</keyword>
<proteinExistence type="inferred from homology"/>
<keyword evidence="6 9" id="KW-0812">Transmembrane</keyword>
<dbReference type="PANTHER" id="PTHR34308:SF1">
    <property type="entry name" value="COBALAMIN BIOSYNTHESIS PROTEIN CBIB"/>
    <property type="match status" value="1"/>
</dbReference>
<comment type="function">
    <text evidence="9">Converts cobyric acid to cobinamide by the addition of aminopropanol on the F carboxylic group.</text>
</comment>
<comment type="caution">
    <text evidence="10">The sequence shown here is derived from an EMBL/GenBank/DDBJ whole genome shotgun (WGS) entry which is preliminary data.</text>
</comment>
<evidence type="ECO:0000256" key="7">
    <source>
        <dbReference type="ARBA" id="ARBA00022989"/>
    </source>
</evidence>
<evidence type="ECO:0000313" key="10">
    <source>
        <dbReference type="EMBL" id="PSL05152.1"/>
    </source>
</evidence>
<dbReference type="GO" id="GO:0048472">
    <property type="term" value="F:threonine-phosphate decarboxylase activity"/>
    <property type="evidence" value="ECO:0007669"/>
    <property type="project" value="InterPro"/>
</dbReference>
<dbReference type="RefSeq" id="WP_205740538.1">
    <property type="nucleotide sequence ID" value="NZ_ML142899.1"/>
</dbReference>
<evidence type="ECO:0000256" key="3">
    <source>
        <dbReference type="ARBA" id="ARBA00006263"/>
    </source>
</evidence>
<protein>
    <recommendedName>
        <fullName evidence="9">Cobalamin biosynthesis protein CobD</fullName>
    </recommendedName>
</protein>
<keyword evidence="11" id="KW-1185">Reference proteome</keyword>
<dbReference type="GO" id="GO:0005886">
    <property type="term" value="C:plasma membrane"/>
    <property type="evidence" value="ECO:0007669"/>
    <property type="project" value="UniProtKB-SubCell"/>
</dbReference>
<feature type="transmembrane region" description="Helical" evidence="9">
    <location>
        <begin position="172"/>
        <end position="193"/>
    </location>
</feature>
<reference evidence="10 11" key="1">
    <citation type="submission" date="2018-03" db="EMBL/GenBank/DDBJ databases">
        <title>Genomic Encyclopedia of Archaeal and Bacterial Type Strains, Phase II (KMG-II): from individual species to whole genera.</title>
        <authorList>
            <person name="Goeker M."/>
        </authorList>
    </citation>
    <scope>NUCLEOTIDE SEQUENCE [LARGE SCALE GENOMIC DNA]</scope>
    <source>
        <strain evidence="10 11">DSM 45211</strain>
    </source>
</reference>
<evidence type="ECO:0000256" key="1">
    <source>
        <dbReference type="ARBA" id="ARBA00004651"/>
    </source>
</evidence>
<name>A0A2P8E6P1_9ACTN</name>
<comment type="caution">
    <text evidence="9">Lacks conserved residue(s) required for the propagation of feature annotation.</text>
</comment>
<comment type="subcellular location">
    <subcellularLocation>
        <location evidence="1 9">Cell membrane</location>
        <topology evidence="1 9">Multi-pass membrane protein</topology>
    </subcellularLocation>
</comment>
<evidence type="ECO:0000313" key="11">
    <source>
        <dbReference type="Proteomes" id="UP000243528"/>
    </source>
</evidence>
<dbReference type="InterPro" id="IPR004485">
    <property type="entry name" value="Cobalamin_biosynth_CobD/CbiB"/>
</dbReference>
<dbReference type="EMBL" id="PYGE01000004">
    <property type="protein sequence ID" value="PSL05152.1"/>
    <property type="molecule type" value="Genomic_DNA"/>
</dbReference>
<sequence>MREPSGGSGRRHDRSSTGVIDAGAVVVAVALDRALGEPPTAVHPVRMMGRCLDLAARIVPAAPAPRARVAGGAAWTTGAAAALASGVLLERVADRLPSWGRVVVLGTVVWPLFAHRLLLDEVDAVERALASGLPEARAAVRRIVSRDMSAATEGEIRQAAVESLGENLSDSVVAPLFWFAVGGLPAAVLYRFVNTADAMWGYRTPRWRHAGTVAARADDLMNLLPARVTGLALAFPAVRPGAVRREAARTPSPNAGWPMAALALHLGVRLEKPGVYTLGAHGREPTADDTAGAARLARRRGWALAAAAAVLAVVNVTRGRR</sequence>
<accession>A0A2P8E6P1</accession>
<keyword evidence="4 9" id="KW-1003">Cell membrane</keyword>
<evidence type="ECO:0000256" key="4">
    <source>
        <dbReference type="ARBA" id="ARBA00022475"/>
    </source>
</evidence>